<sequence length="110" mass="12239">LFHITFVPKPSRLFLHASLLPPNTVTKGCVLSYLLGSFVPTDQQLLYRSWCPPAAENPLSWLSSLFPAQLAAAGKFGLLVSALLFLSLSFPVTNQCRKPFFQLFLSLDIR</sequence>
<keyword evidence="1" id="KW-1133">Transmembrane helix</keyword>
<accession>A0ABV0Q6K9</accession>
<keyword evidence="1" id="KW-0472">Membrane</keyword>
<proteinExistence type="predicted"/>
<protein>
    <submittedName>
        <fullName evidence="2">Uncharacterized protein</fullName>
    </submittedName>
</protein>
<keyword evidence="3" id="KW-1185">Reference proteome</keyword>
<comment type="caution">
    <text evidence="2">The sequence shown here is derived from an EMBL/GenBank/DDBJ whole genome shotgun (WGS) entry which is preliminary data.</text>
</comment>
<evidence type="ECO:0000313" key="3">
    <source>
        <dbReference type="Proteomes" id="UP001434883"/>
    </source>
</evidence>
<dbReference type="Proteomes" id="UP001434883">
    <property type="component" value="Unassembled WGS sequence"/>
</dbReference>
<evidence type="ECO:0000313" key="2">
    <source>
        <dbReference type="EMBL" id="MEQ2191419.1"/>
    </source>
</evidence>
<dbReference type="EMBL" id="JAHRIN010000760">
    <property type="protein sequence ID" value="MEQ2191419.1"/>
    <property type="molecule type" value="Genomic_DNA"/>
</dbReference>
<reference evidence="2 3" key="1">
    <citation type="submission" date="2021-06" db="EMBL/GenBank/DDBJ databases">
        <authorList>
            <person name="Palmer J.M."/>
        </authorList>
    </citation>
    <scope>NUCLEOTIDE SEQUENCE [LARGE SCALE GENOMIC DNA]</scope>
    <source>
        <strain evidence="2 3">XC_2019</strain>
        <tissue evidence="2">Muscle</tissue>
    </source>
</reference>
<organism evidence="2 3">
    <name type="scientific">Xenoophorus captivus</name>
    <dbReference type="NCBI Taxonomy" id="1517983"/>
    <lineage>
        <taxon>Eukaryota</taxon>
        <taxon>Metazoa</taxon>
        <taxon>Chordata</taxon>
        <taxon>Craniata</taxon>
        <taxon>Vertebrata</taxon>
        <taxon>Euteleostomi</taxon>
        <taxon>Actinopterygii</taxon>
        <taxon>Neopterygii</taxon>
        <taxon>Teleostei</taxon>
        <taxon>Neoteleostei</taxon>
        <taxon>Acanthomorphata</taxon>
        <taxon>Ovalentaria</taxon>
        <taxon>Atherinomorphae</taxon>
        <taxon>Cyprinodontiformes</taxon>
        <taxon>Goodeidae</taxon>
        <taxon>Xenoophorus</taxon>
    </lineage>
</organism>
<evidence type="ECO:0000256" key="1">
    <source>
        <dbReference type="SAM" id="Phobius"/>
    </source>
</evidence>
<feature type="transmembrane region" description="Helical" evidence="1">
    <location>
        <begin position="66"/>
        <end position="88"/>
    </location>
</feature>
<name>A0ABV0Q6K9_9TELE</name>
<feature type="non-terminal residue" evidence="2">
    <location>
        <position position="1"/>
    </location>
</feature>
<gene>
    <name evidence="2" type="ORF">XENOCAPTIV_028207</name>
</gene>
<keyword evidence="1" id="KW-0812">Transmembrane</keyword>